<gene>
    <name evidence="2" type="ORF">B0I31_12526</name>
</gene>
<keyword evidence="3" id="KW-1185">Reference proteome</keyword>
<dbReference type="OrthoDB" id="3690688at2"/>
<name>A0A2P8HLM7_SACCR</name>
<evidence type="ECO:0000313" key="2">
    <source>
        <dbReference type="EMBL" id="PSL47119.1"/>
    </source>
</evidence>
<reference evidence="2 3" key="1">
    <citation type="submission" date="2018-03" db="EMBL/GenBank/DDBJ databases">
        <title>Genomic Encyclopedia of Type Strains, Phase III (KMG-III): the genomes of soil and plant-associated and newly described type strains.</title>
        <authorList>
            <person name="Whitman W."/>
        </authorList>
    </citation>
    <scope>NUCLEOTIDE SEQUENCE [LARGE SCALE GENOMIC DNA]</scope>
    <source>
        <strain evidence="2 3">CGMCC 4.7097</strain>
    </source>
</reference>
<dbReference type="RefSeq" id="WP_146174105.1">
    <property type="nucleotide sequence ID" value="NZ_PYAX01000025.1"/>
</dbReference>
<sequence>MNSSRRTVRRTTVLLAAALSVAGVLAWPDGLPARAEEANSSPAGWERSHERHPTGQLALNVHHTVHLVASAVSSGVLGIKWEWP</sequence>
<dbReference type="InterPro" id="IPR006311">
    <property type="entry name" value="TAT_signal"/>
</dbReference>
<protein>
    <submittedName>
        <fullName evidence="2">Uncharacterized protein</fullName>
    </submittedName>
</protein>
<accession>A0A2P8HLM7</accession>
<feature type="signal peptide" evidence="1">
    <location>
        <begin position="1"/>
        <end position="26"/>
    </location>
</feature>
<proteinExistence type="predicted"/>
<keyword evidence="1" id="KW-0732">Signal</keyword>
<evidence type="ECO:0000313" key="3">
    <source>
        <dbReference type="Proteomes" id="UP000241118"/>
    </source>
</evidence>
<dbReference type="Proteomes" id="UP000241118">
    <property type="component" value="Unassembled WGS sequence"/>
</dbReference>
<dbReference type="PROSITE" id="PS51318">
    <property type="entry name" value="TAT"/>
    <property type="match status" value="1"/>
</dbReference>
<comment type="caution">
    <text evidence="2">The sequence shown here is derived from an EMBL/GenBank/DDBJ whole genome shotgun (WGS) entry which is preliminary data.</text>
</comment>
<dbReference type="AlphaFoldDB" id="A0A2P8HLM7"/>
<evidence type="ECO:0000256" key="1">
    <source>
        <dbReference type="SAM" id="SignalP"/>
    </source>
</evidence>
<feature type="chain" id="PRO_5039210822" evidence="1">
    <location>
        <begin position="27"/>
        <end position="84"/>
    </location>
</feature>
<dbReference type="EMBL" id="PYAX01000025">
    <property type="protein sequence ID" value="PSL47119.1"/>
    <property type="molecule type" value="Genomic_DNA"/>
</dbReference>
<organism evidence="2 3">
    <name type="scientific">Saccharothrix carnea</name>
    <dbReference type="NCBI Taxonomy" id="1280637"/>
    <lineage>
        <taxon>Bacteria</taxon>
        <taxon>Bacillati</taxon>
        <taxon>Actinomycetota</taxon>
        <taxon>Actinomycetes</taxon>
        <taxon>Pseudonocardiales</taxon>
        <taxon>Pseudonocardiaceae</taxon>
        <taxon>Saccharothrix</taxon>
    </lineage>
</organism>